<evidence type="ECO:0000313" key="3">
    <source>
        <dbReference type="Proteomes" id="UP001343492"/>
    </source>
</evidence>
<gene>
    <name evidence="2" type="ORF">VRS74_00920</name>
</gene>
<evidence type="ECO:0000313" key="2">
    <source>
        <dbReference type="EMBL" id="MEE1876244.1"/>
    </source>
</evidence>
<dbReference type="EMBL" id="JAZDQV010000001">
    <property type="protein sequence ID" value="MEE1876244.1"/>
    <property type="molecule type" value="Genomic_DNA"/>
</dbReference>
<accession>A0ABU7GAX0</accession>
<organism evidence="2 3">
    <name type="scientific">Altererythrobacter litoralis</name>
    <dbReference type="NCBI Taxonomy" id="3113904"/>
    <lineage>
        <taxon>Bacteria</taxon>
        <taxon>Pseudomonadati</taxon>
        <taxon>Pseudomonadota</taxon>
        <taxon>Alphaproteobacteria</taxon>
        <taxon>Sphingomonadales</taxon>
        <taxon>Erythrobacteraceae</taxon>
        <taxon>Altererythrobacter</taxon>
    </lineage>
</organism>
<name>A0ABU7GAX0_9SPHN</name>
<evidence type="ECO:0000256" key="1">
    <source>
        <dbReference type="SAM" id="Phobius"/>
    </source>
</evidence>
<feature type="transmembrane region" description="Helical" evidence="1">
    <location>
        <begin position="12"/>
        <end position="32"/>
    </location>
</feature>
<sequence length="56" mass="5607">MLRAILSDEQGATAIEYGLIVALIAIGLITALQSVGTEVGGTFNTVSDTVADANAA</sequence>
<keyword evidence="1" id="KW-1133">Transmembrane helix</keyword>
<proteinExistence type="predicted"/>
<dbReference type="InterPro" id="IPR007047">
    <property type="entry name" value="Flp_Fap"/>
</dbReference>
<dbReference type="Proteomes" id="UP001343492">
    <property type="component" value="Unassembled WGS sequence"/>
</dbReference>
<reference evidence="2 3" key="1">
    <citation type="submission" date="2024-01" db="EMBL/GenBank/DDBJ databases">
        <title>The genome sequence of Erythrobacteraceae sp. strain 1XM1-14.</title>
        <authorList>
            <person name="Liu Y."/>
        </authorList>
    </citation>
    <scope>NUCLEOTIDE SEQUENCE [LARGE SCALE GENOMIC DNA]</scope>
    <source>
        <strain evidence="2 3">1XM1-14</strain>
    </source>
</reference>
<keyword evidence="1" id="KW-0812">Transmembrane</keyword>
<dbReference type="Pfam" id="PF04964">
    <property type="entry name" value="Flp_Fap"/>
    <property type="match status" value="1"/>
</dbReference>
<protein>
    <submittedName>
        <fullName evidence="2">Flp family type IVb pilin</fullName>
    </submittedName>
</protein>
<comment type="caution">
    <text evidence="2">The sequence shown here is derived from an EMBL/GenBank/DDBJ whole genome shotgun (WGS) entry which is preliminary data.</text>
</comment>
<keyword evidence="1" id="KW-0472">Membrane</keyword>
<keyword evidence="3" id="KW-1185">Reference proteome</keyword>
<dbReference type="RefSeq" id="WP_354143354.1">
    <property type="nucleotide sequence ID" value="NZ_JAZDQV010000001.1"/>
</dbReference>